<dbReference type="EMBL" id="QNZL01000140">
    <property type="protein sequence ID" value="RTZ79579.1"/>
    <property type="molecule type" value="Genomic_DNA"/>
</dbReference>
<keyword evidence="2" id="KW-0474">Menaquinone biosynthesis</keyword>
<feature type="domain" description="AMP-dependent synthetase/ligase" evidence="6">
    <location>
        <begin position="13"/>
        <end position="294"/>
    </location>
</feature>
<comment type="similarity">
    <text evidence="1">Belongs to the ATP-dependent AMP-binding enzyme family.</text>
</comment>
<evidence type="ECO:0000259" key="7">
    <source>
        <dbReference type="Pfam" id="PF13193"/>
    </source>
</evidence>
<evidence type="ECO:0000313" key="8">
    <source>
        <dbReference type="EMBL" id="RTZ79579.1"/>
    </source>
</evidence>
<dbReference type="InterPro" id="IPR000873">
    <property type="entry name" value="AMP-dep_synth/lig_dom"/>
</dbReference>
<dbReference type="Proteomes" id="UP000286801">
    <property type="component" value="Unassembled WGS sequence"/>
</dbReference>
<protein>
    <submittedName>
        <fullName evidence="8">O-succinylbenzoate--CoA ligase</fullName>
        <ecNumber evidence="8">6.2.1.26</ecNumber>
    </submittedName>
</protein>
<dbReference type="PROSITE" id="PS00455">
    <property type="entry name" value="AMP_BINDING"/>
    <property type="match status" value="1"/>
</dbReference>
<dbReference type="AlphaFoldDB" id="A0A432G834"/>
<proteinExistence type="inferred from homology"/>
<name>A0A432G834_9DELT</name>
<dbReference type="InterPro" id="IPR010192">
    <property type="entry name" value="MenE"/>
</dbReference>
<accession>A0A432G834</accession>
<dbReference type="GO" id="GO:0009234">
    <property type="term" value="P:menaquinone biosynthetic process"/>
    <property type="evidence" value="ECO:0007669"/>
    <property type="project" value="UniProtKB-KW"/>
</dbReference>
<dbReference type="InterPro" id="IPR045851">
    <property type="entry name" value="AMP-bd_C_sf"/>
</dbReference>
<organism evidence="8 9">
    <name type="scientific">SAR324 cluster bacterium</name>
    <dbReference type="NCBI Taxonomy" id="2024889"/>
    <lineage>
        <taxon>Bacteria</taxon>
        <taxon>Deltaproteobacteria</taxon>
        <taxon>SAR324 cluster</taxon>
    </lineage>
</organism>
<keyword evidence="3 8" id="KW-0436">Ligase</keyword>
<dbReference type="CDD" id="cd17630">
    <property type="entry name" value="OSB_MenE-like"/>
    <property type="match status" value="1"/>
</dbReference>
<dbReference type="Gene3D" id="3.30.300.30">
    <property type="match status" value="1"/>
</dbReference>
<reference evidence="8 9" key="1">
    <citation type="submission" date="2018-06" db="EMBL/GenBank/DDBJ databases">
        <title>Combined omics and stable isotope probing to characterize newly discovered Mariana Back-Arc vent microbial communities.</title>
        <authorList>
            <person name="Trembath-Reichert E."/>
            <person name="Huber J.A."/>
        </authorList>
    </citation>
    <scope>NUCLEOTIDE SEQUENCE [LARGE SCALE GENOMIC DNA]</scope>
    <source>
        <strain evidence="8">MAG 63_1</strain>
    </source>
</reference>
<dbReference type="InterPro" id="IPR020845">
    <property type="entry name" value="AMP-binding_CS"/>
</dbReference>
<evidence type="ECO:0000256" key="2">
    <source>
        <dbReference type="ARBA" id="ARBA00022428"/>
    </source>
</evidence>
<evidence type="ECO:0000256" key="5">
    <source>
        <dbReference type="ARBA" id="ARBA00022840"/>
    </source>
</evidence>
<evidence type="ECO:0000256" key="3">
    <source>
        <dbReference type="ARBA" id="ARBA00022598"/>
    </source>
</evidence>
<evidence type="ECO:0000259" key="6">
    <source>
        <dbReference type="Pfam" id="PF00501"/>
    </source>
</evidence>
<evidence type="ECO:0000256" key="4">
    <source>
        <dbReference type="ARBA" id="ARBA00022741"/>
    </source>
</evidence>
<dbReference type="Pfam" id="PF00501">
    <property type="entry name" value="AMP-binding"/>
    <property type="match status" value="1"/>
</dbReference>
<dbReference type="GO" id="GO:0006631">
    <property type="term" value="P:fatty acid metabolic process"/>
    <property type="evidence" value="ECO:0007669"/>
    <property type="project" value="TreeGrafter"/>
</dbReference>
<comment type="caution">
    <text evidence="8">The sequence shown here is derived from an EMBL/GenBank/DDBJ whole genome shotgun (WGS) entry which is preliminary data.</text>
</comment>
<dbReference type="GO" id="GO:0008756">
    <property type="term" value="F:o-succinylbenzoate-CoA ligase activity"/>
    <property type="evidence" value="ECO:0007669"/>
    <property type="project" value="UniProtKB-EC"/>
</dbReference>
<dbReference type="EC" id="6.2.1.26" evidence="8"/>
<dbReference type="InterPro" id="IPR042099">
    <property type="entry name" value="ANL_N_sf"/>
</dbReference>
<keyword evidence="4" id="KW-0547">Nucleotide-binding</keyword>
<dbReference type="GO" id="GO:0005524">
    <property type="term" value="F:ATP binding"/>
    <property type="evidence" value="ECO:0007669"/>
    <property type="project" value="UniProtKB-KW"/>
</dbReference>
<keyword evidence="5" id="KW-0067">ATP-binding</keyword>
<dbReference type="Gene3D" id="3.40.50.12780">
    <property type="entry name" value="N-terminal domain of ligase-like"/>
    <property type="match status" value="1"/>
</dbReference>
<evidence type="ECO:0000313" key="9">
    <source>
        <dbReference type="Proteomes" id="UP000286801"/>
    </source>
</evidence>
<evidence type="ECO:0000256" key="1">
    <source>
        <dbReference type="ARBA" id="ARBA00006432"/>
    </source>
</evidence>
<feature type="domain" description="AMP-binding enzyme C-terminal" evidence="7">
    <location>
        <begin position="386"/>
        <end position="452"/>
    </location>
</feature>
<gene>
    <name evidence="8" type="primary">menE</name>
    <name evidence="8" type="ORF">DSY97_05105</name>
</gene>
<dbReference type="SUPFAM" id="SSF56801">
    <property type="entry name" value="Acetyl-CoA synthetase-like"/>
    <property type="match status" value="1"/>
</dbReference>
<dbReference type="PANTHER" id="PTHR43201">
    <property type="entry name" value="ACYL-COA SYNTHETASE"/>
    <property type="match status" value="1"/>
</dbReference>
<sequence>MFDVNPNILNQVLEHYENQPFLISEKRSWTFADFMSEARLLSDSLMAESQQRVYLSSENPENLLKSMLALWMHGAVAVPLNPQIPEKQKMEMLQKIDCTFSYTELQHEFKSHPTPENSLQPNPVGNSDAVAGKEVNSINPKDWATIIFTSGSTGSPKAVVHSLANHFYNALGANERMPLNPGDRWLLSLPMYHVSGLAILFRTLLSGAAMVIPAKNVSLSKTLLSRSVTHLSLVPTQLHRLLQTTKGKDALCQLKLILLGGASIPETLIEQSAQLGLNVQTTYGSTEMASQVATGKSGFYQVLPFREVRIAADNEVEVRGKIGFLGYLDGTGLHQPFDENGWFKTGDIGLWCSKDTKNQGDVDSLKITGRKDSMFISGGENIHPEEIERILLQFGKTEQAVVVAVQDAEFGARPVAFIKTGEDFSESKLQKFLEKRLAKFKVPDLFLALPELVESEIKHNRVELSKFAQTQFDLWRKGNTKNDGKTAIFNQWLNQFQLGWMRVALSEERQIFSLLDLRDKGNMRCLHLRANSRKEVMEWLLAAENRKLLEVLQNGNQMTKTGLKWIPVHATKRGAVKESFEIVRLLADELPENKTPLYDAQDRGTFKTLLMPKKILIKKSTENLQSNHSGHLPAAASKTFHSEPECLNSQAPVFKKKWPWEFHEAVFQTGVFLPKLNSMFLLRCLYRRIASGLQFLGWKVQLMRGLSCKDNMEHPFWELSLEAEKLIENELCKSGLCSTNDFRQANTPKIERKRRADFQTKFDNSFS</sequence>
<dbReference type="NCBIfam" id="TIGR01923">
    <property type="entry name" value="menE"/>
    <property type="match status" value="1"/>
</dbReference>
<dbReference type="InterPro" id="IPR025110">
    <property type="entry name" value="AMP-bd_C"/>
</dbReference>
<dbReference type="GO" id="GO:0031956">
    <property type="term" value="F:medium-chain fatty acid-CoA ligase activity"/>
    <property type="evidence" value="ECO:0007669"/>
    <property type="project" value="TreeGrafter"/>
</dbReference>
<dbReference type="PANTHER" id="PTHR43201:SF5">
    <property type="entry name" value="MEDIUM-CHAIN ACYL-COA LIGASE ACSF2, MITOCHONDRIAL"/>
    <property type="match status" value="1"/>
</dbReference>
<dbReference type="Pfam" id="PF13193">
    <property type="entry name" value="AMP-binding_C"/>
    <property type="match status" value="1"/>
</dbReference>